<evidence type="ECO:0000256" key="2">
    <source>
        <dbReference type="SAM" id="SignalP"/>
    </source>
</evidence>
<feature type="region of interest" description="Disordered" evidence="1">
    <location>
        <begin position="197"/>
        <end position="224"/>
    </location>
</feature>
<feature type="chain" id="PRO_5040122272" description="Ig-like domain-containing protein" evidence="2">
    <location>
        <begin position="21"/>
        <end position="224"/>
    </location>
</feature>
<keyword evidence="2" id="KW-0732">Signal</keyword>
<comment type="caution">
    <text evidence="4">The sequence shown here is derived from an EMBL/GenBank/DDBJ whole genome shotgun (WGS) entry which is preliminary data.</text>
</comment>
<organism evidence="4 5">
    <name type="scientific">Pleuronectes platessa</name>
    <name type="common">European plaice</name>
    <dbReference type="NCBI Taxonomy" id="8262"/>
    <lineage>
        <taxon>Eukaryota</taxon>
        <taxon>Metazoa</taxon>
        <taxon>Chordata</taxon>
        <taxon>Craniata</taxon>
        <taxon>Vertebrata</taxon>
        <taxon>Euteleostomi</taxon>
        <taxon>Actinopterygii</taxon>
        <taxon>Neopterygii</taxon>
        <taxon>Teleostei</taxon>
        <taxon>Neoteleostei</taxon>
        <taxon>Acanthomorphata</taxon>
        <taxon>Carangaria</taxon>
        <taxon>Pleuronectiformes</taxon>
        <taxon>Pleuronectoidei</taxon>
        <taxon>Pleuronectidae</taxon>
        <taxon>Pleuronectes</taxon>
    </lineage>
</organism>
<dbReference type="Proteomes" id="UP001153269">
    <property type="component" value="Unassembled WGS sequence"/>
</dbReference>
<evidence type="ECO:0000313" key="4">
    <source>
        <dbReference type="EMBL" id="CAB1458930.1"/>
    </source>
</evidence>
<dbReference type="InterPro" id="IPR036179">
    <property type="entry name" value="Ig-like_dom_sf"/>
</dbReference>
<evidence type="ECO:0000259" key="3">
    <source>
        <dbReference type="PROSITE" id="PS50835"/>
    </source>
</evidence>
<proteinExistence type="predicted"/>
<evidence type="ECO:0000256" key="1">
    <source>
        <dbReference type="SAM" id="MobiDB-lite"/>
    </source>
</evidence>
<protein>
    <recommendedName>
        <fullName evidence="3">Ig-like domain-containing protein</fullName>
    </recommendedName>
</protein>
<dbReference type="SMART" id="SM00409">
    <property type="entry name" value="IG"/>
    <property type="match status" value="1"/>
</dbReference>
<gene>
    <name evidence="4" type="ORF">PLEPLA_LOCUS46765</name>
</gene>
<evidence type="ECO:0000313" key="5">
    <source>
        <dbReference type="Proteomes" id="UP001153269"/>
    </source>
</evidence>
<keyword evidence="5" id="KW-1185">Reference proteome</keyword>
<dbReference type="Gene3D" id="2.60.40.10">
    <property type="entry name" value="Immunoglobulins"/>
    <property type="match status" value="1"/>
</dbReference>
<feature type="domain" description="Ig-like" evidence="3">
    <location>
        <begin position="20"/>
        <end position="102"/>
    </location>
</feature>
<dbReference type="SUPFAM" id="SSF48726">
    <property type="entry name" value="Immunoglobulin"/>
    <property type="match status" value="1"/>
</dbReference>
<feature type="signal peptide" evidence="2">
    <location>
        <begin position="1"/>
        <end position="20"/>
    </location>
</feature>
<dbReference type="EMBL" id="CADEAL010004407">
    <property type="protein sequence ID" value="CAB1458930.1"/>
    <property type="molecule type" value="Genomic_DNA"/>
</dbReference>
<name>A0A9N7W0E1_PLEPL</name>
<dbReference type="PROSITE" id="PS50835">
    <property type="entry name" value="IG_LIKE"/>
    <property type="match status" value="1"/>
</dbReference>
<dbReference type="InterPro" id="IPR013783">
    <property type="entry name" value="Ig-like_fold"/>
</dbReference>
<sequence length="224" mass="25017">MDQLHVLIILLIGSVASSQAHISGSVLNLTVSPGDNATLYCDCKSSSGLSGEYKDNLHPFPRFHLVKNESSESYDLMIMNISDSDEGLYYCGTEQLNKKSISHKDKYIPTRYGNVTRRILTFESKQRETAQSCDLCWTLLFSLCPASAVLSSLLSSSLVYHFCRRTAKDIPEEGSNSSDRTRGNQDGDVCYAALEIRQPTQRPKRKKTQSSDFSTYSDINTCRS</sequence>
<dbReference type="InterPro" id="IPR007110">
    <property type="entry name" value="Ig-like_dom"/>
</dbReference>
<feature type="compositionally biased region" description="Polar residues" evidence="1">
    <location>
        <begin position="210"/>
        <end position="224"/>
    </location>
</feature>
<accession>A0A9N7W0E1</accession>
<reference evidence="4" key="1">
    <citation type="submission" date="2020-03" db="EMBL/GenBank/DDBJ databases">
        <authorList>
            <person name="Weist P."/>
        </authorList>
    </citation>
    <scope>NUCLEOTIDE SEQUENCE</scope>
</reference>
<dbReference type="AlphaFoldDB" id="A0A9N7W0E1"/>
<dbReference type="InterPro" id="IPR003599">
    <property type="entry name" value="Ig_sub"/>
</dbReference>